<gene>
    <name evidence="4" type="ORF">EV186_102197</name>
</gene>
<evidence type="ECO:0000313" key="4">
    <source>
        <dbReference type="EMBL" id="TDQ00336.1"/>
    </source>
</evidence>
<evidence type="ECO:0000256" key="3">
    <source>
        <dbReference type="SAM" id="SignalP"/>
    </source>
</evidence>
<keyword evidence="2 3" id="KW-0732">Signal</keyword>
<dbReference type="InterPro" id="IPR005770">
    <property type="entry name" value="PhnD"/>
</dbReference>
<organism evidence="4 5">
    <name type="scientific">Labedaea rhizosphaerae</name>
    <dbReference type="NCBI Taxonomy" id="598644"/>
    <lineage>
        <taxon>Bacteria</taxon>
        <taxon>Bacillati</taxon>
        <taxon>Actinomycetota</taxon>
        <taxon>Actinomycetes</taxon>
        <taxon>Pseudonocardiales</taxon>
        <taxon>Pseudonocardiaceae</taxon>
        <taxon>Labedaea</taxon>
    </lineage>
</organism>
<keyword evidence="5" id="KW-1185">Reference proteome</keyword>
<reference evidence="4 5" key="1">
    <citation type="submission" date="2019-03" db="EMBL/GenBank/DDBJ databases">
        <title>Genomic Encyclopedia of Type Strains, Phase IV (KMG-IV): sequencing the most valuable type-strain genomes for metagenomic binning, comparative biology and taxonomic classification.</title>
        <authorList>
            <person name="Goeker M."/>
        </authorList>
    </citation>
    <scope>NUCLEOTIDE SEQUENCE [LARGE SCALE GENOMIC DNA]</scope>
    <source>
        <strain evidence="4 5">DSM 45361</strain>
    </source>
</reference>
<dbReference type="InterPro" id="IPR030836">
    <property type="entry name" value="ABC_peri_PhnD-like"/>
</dbReference>
<comment type="similarity">
    <text evidence="1">Belongs to the phosphate/phosphite/phosphonate binding protein family.</text>
</comment>
<dbReference type="PROSITE" id="PS51257">
    <property type="entry name" value="PROKAR_LIPOPROTEIN"/>
    <property type="match status" value="1"/>
</dbReference>
<dbReference type="SUPFAM" id="SSF53850">
    <property type="entry name" value="Periplasmic binding protein-like II"/>
    <property type="match status" value="1"/>
</dbReference>
<evidence type="ECO:0000256" key="1">
    <source>
        <dbReference type="ARBA" id="ARBA00007162"/>
    </source>
</evidence>
<dbReference type="NCBIfam" id="TIGR04553">
    <property type="entry name" value="ABC_peri_selen"/>
    <property type="match status" value="1"/>
</dbReference>
<dbReference type="NCBIfam" id="TIGR01098">
    <property type="entry name" value="3A0109s03R"/>
    <property type="match status" value="1"/>
</dbReference>
<proteinExistence type="inferred from homology"/>
<feature type="chain" id="PRO_5038754263" evidence="3">
    <location>
        <begin position="24"/>
        <end position="307"/>
    </location>
</feature>
<dbReference type="GO" id="GO:0043190">
    <property type="term" value="C:ATP-binding cassette (ABC) transporter complex"/>
    <property type="evidence" value="ECO:0007669"/>
    <property type="project" value="InterPro"/>
</dbReference>
<sequence length="307" mass="32655">MRKALVRLVALVAALLLTVSACGTSPADPRSGHDGGGAVLSISAIPDQDPQLLQRLYGTVSDYLTKKLGVTVQYVPVTDYTASVTAFKRGDLQMVFFGGLTGVQARAQVPGSVLIAQRDIDAHFRSVFIANADSDLKPVTDVAGLAELAGHSFTFGSESSTSGRLMPQYFLMKAGVTMDKLSGKPGYSGSHDATTKLVAAGTYQSGALNASVWDARVKAGKIDLSKVKLIYRTPEFHDYHWLARPDLDQRFGAGFTKKVTDAVLGISAADPQGKQILDLFTAKAFVPTEAANYGQIEEVARASGLLR</sequence>
<dbReference type="GO" id="GO:0055085">
    <property type="term" value="P:transmembrane transport"/>
    <property type="evidence" value="ECO:0007669"/>
    <property type="project" value="InterPro"/>
</dbReference>
<protein>
    <submittedName>
        <fullName evidence="4">Phosphonate transport system substrate-binding protein</fullName>
    </submittedName>
</protein>
<dbReference type="Gene3D" id="3.40.190.10">
    <property type="entry name" value="Periplasmic binding protein-like II"/>
    <property type="match status" value="2"/>
</dbReference>
<dbReference type="AlphaFoldDB" id="A0A4R6SG51"/>
<name>A0A4R6SG51_LABRH</name>
<dbReference type="PANTHER" id="PTHR35841:SF1">
    <property type="entry name" value="PHOSPHONATES-BINDING PERIPLASMIC PROTEIN"/>
    <property type="match status" value="1"/>
</dbReference>
<dbReference type="Proteomes" id="UP000295444">
    <property type="component" value="Unassembled WGS sequence"/>
</dbReference>
<comment type="caution">
    <text evidence="4">The sequence shown here is derived from an EMBL/GenBank/DDBJ whole genome shotgun (WGS) entry which is preliminary data.</text>
</comment>
<dbReference type="PANTHER" id="PTHR35841">
    <property type="entry name" value="PHOSPHONATES-BINDING PERIPLASMIC PROTEIN"/>
    <property type="match status" value="1"/>
</dbReference>
<dbReference type="RefSeq" id="WP_133849068.1">
    <property type="nucleotide sequence ID" value="NZ_SNXZ01000002.1"/>
</dbReference>
<accession>A0A4R6SG51</accession>
<evidence type="ECO:0000313" key="5">
    <source>
        <dbReference type="Proteomes" id="UP000295444"/>
    </source>
</evidence>
<dbReference type="Pfam" id="PF12974">
    <property type="entry name" value="Phosphonate-bd"/>
    <property type="match status" value="1"/>
</dbReference>
<dbReference type="EMBL" id="SNXZ01000002">
    <property type="protein sequence ID" value="TDQ00336.1"/>
    <property type="molecule type" value="Genomic_DNA"/>
</dbReference>
<dbReference type="OrthoDB" id="9764656at2"/>
<feature type="signal peptide" evidence="3">
    <location>
        <begin position="1"/>
        <end position="23"/>
    </location>
</feature>
<evidence type="ECO:0000256" key="2">
    <source>
        <dbReference type="ARBA" id="ARBA00022729"/>
    </source>
</evidence>